<evidence type="ECO:0000256" key="3">
    <source>
        <dbReference type="ARBA" id="ARBA00022989"/>
    </source>
</evidence>
<comment type="subcellular location">
    <subcellularLocation>
        <location evidence="1">Membrane</location>
    </subcellularLocation>
</comment>
<dbReference type="PANTHER" id="PTHR30566">
    <property type="entry name" value="YNAI-RELATED MECHANOSENSITIVE ION CHANNEL"/>
    <property type="match status" value="1"/>
</dbReference>
<evidence type="ECO:0000256" key="1">
    <source>
        <dbReference type="ARBA" id="ARBA00004370"/>
    </source>
</evidence>
<protein>
    <submittedName>
        <fullName evidence="7">Mechanosensitive ion channel family protein</fullName>
    </submittedName>
</protein>
<proteinExistence type="predicted"/>
<keyword evidence="2 5" id="KW-0812">Transmembrane</keyword>
<feature type="transmembrane region" description="Helical" evidence="5">
    <location>
        <begin position="22"/>
        <end position="41"/>
    </location>
</feature>
<feature type="domain" description="Mechanosensitive ion channel MscS" evidence="6">
    <location>
        <begin position="190"/>
        <end position="255"/>
    </location>
</feature>
<dbReference type="InterPro" id="IPR010920">
    <property type="entry name" value="LSM_dom_sf"/>
</dbReference>
<feature type="transmembrane region" description="Helical" evidence="5">
    <location>
        <begin position="98"/>
        <end position="119"/>
    </location>
</feature>
<gene>
    <name evidence="7" type="ORF">K3177_09715</name>
</gene>
<evidence type="ECO:0000256" key="2">
    <source>
        <dbReference type="ARBA" id="ARBA00022692"/>
    </source>
</evidence>
<dbReference type="Gene3D" id="1.10.287.1260">
    <property type="match status" value="1"/>
</dbReference>
<dbReference type="Gene3D" id="2.30.30.60">
    <property type="match status" value="1"/>
</dbReference>
<dbReference type="Pfam" id="PF00924">
    <property type="entry name" value="MS_channel_2nd"/>
    <property type="match status" value="1"/>
</dbReference>
<dbReference type="PANTHER" id="PTHR30566:SF25">
    <property type="entry name" value="INNER MEMBRANE PROTEIN"/>
    <property type="match status" value="1"/>
</dbReference>
<feature type="transmembrane region" description="Helical" evidence="5">
    <location>
        <begin position="140"/>
        <end position="161"/>
    </location>
</feature>
<organism evidence="7 8">
    <name type="scientific">Qipengyuania pacifica</name>
    <dbReference type="NCBI Taxonomy" id="2860199"/>
    <lineage>
        <taxon>Bacteria</taxon>
        <taxon>Pseudomonadati</taxon>
        <taxon>Pseudomonadota</taxon>
        <taxon>Alphaproteobacteria</taxon>
        <taxon>Sphingomonadales</taxon>
        <taxon>Erythrobacteraceae</taxon>
        <taxon>Qipengyuania</taxon>
    </lineage>
</organism>
<comment type="caution">
    <text evidence="7">The sequence shown here is derived from an EMBL/GenBank/DDBJ whole genome shotgun (WGS) entry which is preliminary data.</text>
</comment>
<feature type="transmembrane region" description="Helical" evidence="5">
    <location>
        <begin position="69"/>
        <end position="86"/>
    </location>
</feature>
<keyword evidence="8" id="KW-1185">Reference proteome</keyword>
<name>A0ABS7JJ36_9SPHN</name>
<evidence type="ECO:0000313" key="8">
    <source>
        <dbReference type="Proteomes" id="UP000776651"/>
    </source>
</evidence>
<dbReference type="InterPro" id="IPR023408">
    <property type="entry name" value="MscS_beta-dom_sf"/>
</dbReference>
<dbReference type="Proteomes" id="UP000776651">
    <property type="component" value="Unassembled WGS sequence"/>
</dbReference>
<evidence type="ECO:0000259" key="6">
    <source>
        <dbReference type="Pfam" id="PF00924"/>
    </source>
</evidence>
<evidence type="ECO:0000256" key="5">
    <source>
        <dbReference type="SAM" id="Phobius"/>
    </source>
</evidence>
<keyword evidence="3 5" id="KW-1133">Transmembrane helix</keyword>
<evidence type="ECO:0000256" key="4">
    <source>
        <dbReference type="ARBA" id="ARBA00023136"/>
    </source>
</evidence>
<dbReference type="SUPFAM" id="SSF50182">
    <property type="entry name" value="Sm-like ribonucleoproteins"/>
    <property type="match status" value="1"/>
</dbReference>
<dbReference type="InterPro" id="IPR006685">
    <property type="entry name" value="MscS_channel_2nd"/>
</dbReference>
<accession>A0ABS7JJ36</accession>
<keyword evidence="4 5" id="KW-0472">Membrane</keyword>
<reference evidence="7 8" key="1">
    <citation type="submission" date="2021-08" db="EMBL/GenBank/DDBJ databases">
        <title>Comparative Genomics Analysis of the Genus Qipengyuania Reveals Extensive Genetic Diversity and Metabolic Versatility, Including the Description of Fifteen Novel Species.</title>
        <authorList>
            <person name="Liu Y."/>
        </authorList>
    </citation>
    <scope>NUCLEOTIDE SEQUENCE [LARGE SCALE GENOMIC DNA]</scope>
    <source>
        <strain evidence="7 8">GH25</strain>
    </source>
</reference>
<dbReference type="EMBL" id="JAIGNQ010000002">
    <property type="protein sequence ID" value="MBX7488793.1"/>
    <property type="molecule type" value="Genomic_DNA"/>
</dbReference>
<evidence type="ECO:0000313" key="7">
    <source>
        <dbReference type="EMBL" id="MBX7488793.1"/>
    </source>
</evidence>
<dbReference type="RefSeq" id="WP_221598072.1">
    <property type="nucleotide sequence ID" value="NZ_JAIGNQ010000002.1"/>
</dbReference>
<sequence>MLDRINDFIGADIGLHGEVAEAVLIAVLVAMVALAMHWLVFRGLQHLSDASGSKADNIVVSRLRRPTRFAILALALIIVARELPLLDEIWQKVAGFVMPALIGWMVLAVLHALVNTMALSADVSVEDNLRARRRRTKLAMFNRIATFLVIFVTVGVMLLSIPGVRDIGMTLVASAGLAGLAVGAAAQPALRSLIAGVQMAATEPINIDDVVIIEGEWGWIEEIRTTYVVVKIWDERRLIVPTTKFLEEPFQNWTKTTAKLLGTVFLYLDPAARVEPIRQEFERQINANQRWDGRVQVTQVTETTRDTKEVRLLMSAKDSPTLFDLRCDIREGITDWISETCPEAFARNRWIDETGREAVRS</sequence>